<dbReference type="EMBL" id="CP031124">
    <property type="protein sequence ID" value="AXF84716.1"/>
    <property type="molecule type" value="Genomic_DNA"/>
</dbReference>
<protein>
    <submittedName>
        <fullName evidence="2">2-iminobutanoate/2-iminopropanoate deaminase</fullName>
        <ecNumber evidence="2">3.5.99.10</ecNumber>
    </submittedName>
</protein>
<keyword evidence="3" id="KW-1185">Reference proteome</keyword>
<dbReference type="PROSITE" id="PS01094">
    <property type="entry name" value="UPF0076"/>
    <property type="match status" value="1"/>
</dbReference>
<dbReference type="Proteomes" id="UP000252182">
    <property type="component" value="Chromosome"/>
</dbReference>
<evidence type="ECO:0000256" key="1">
    <source>
        <dbReference type="ARBA" id="ARBA00010552"/>
    </source>
</evidence>
<dbReference type="EC" id="3.5.99.10" evidence="2"/>
<dbReference type="InterPro" id="IPR006175">
    <property type="entry name" value="YjgF/YER057c/UK114"/>
</dbReference>
<dbReference type="RefSeq" id="WP_114561986.1">
    <property type="nucleotide sequence ID" value="NZ_CP031124.1"/>
</dbReference>
<evidence type="ECO:0000313" key="3">
    <source>
        <dbReference type="Proteomes" id="UP000252182"/>
    </source>
</evidence>
<proteinExistence type="inferred from homology"/>
<dbReference type="PANTHER" id="PTHR47328">
    <property type="match status" value="1"/>
</dbReference>
<dbReference type="KEGG" id="hyf:DTO96_100426"/>
<dbReference type="OrthoDB" id="6899345at2"/>
<dbReference type="CDD" id="cd06150">
    <property type="entry name" value="YjgF_YER057c_UK114_like_2"/>
    <property type="match status" value="1"/>
</dbReference>
<accession>A0A345D8M8</accession>
<dbReference type="SUPFAM" id="SSF55298">
    <property type="entry name" value="YjgF-like"/>
    <property type="match status" value="1"/>
</dbReference>
<reference evidence="3" key="1">
    <citation type="submission" date="2018-07" db="EMBL/GenBank/DDBJ databases">
        <authorList>
            <person name="Kim H."/>
        </authorList>
    </citation>
    <scope>NUCLEOTIDE SEQUENCE [LARGE SCALE GENOMIC DNA]</scope>
    <source>
        <strain evidence="3">F02</strain>
    </source>
</reference>
<keyword evidence="2" id="KW-0378">Hydrolase</keyword>
<dbReference type="InterPro" id="IPR019897">
    <property type="entry name" value="RidA_CS"/>
</dbReference>
<comment type="similarity">
    <text evidence="1">Belongs to the RutC family.</text>
</comment>
<name>A0A345D8M8_9BURK</name>
<dbReference type="GO" id="GO:0120241">
    <property type="term" value="F:2-iminobutanoate/2-iminopropanoate deaminase"/>
    <property type="evidence" value="ECO:0007669"/>
    <property type="project" value="UniProtKB-EC"/>
</dbReference>
<dbReference type="Gene3D" id="3.30.1330.40">
    <property type="entry name" value="RutC-like"/>
    <property type="match status" value="1"/>
</dbReference>
<sequence>MSIQRIDSGARMSQLVIHNSIAYLAGQVDETSVVGRPAGEQTANILKQIDTYLEKAGTDKTRLLTATIYLADMADFGAMNGAWEAWISPQGLPTRATVEAKLAGPEFTVEIVVTAAI</sequence>
<gene>
    <name evidence="2" type="primary">yabJ</name>
    <name evidence="2" type="ORF">DTO96_100426</name>
</gene>
<evidence type="ECO:0000313" key="2">
    <source>
        <dbReference type="EMBL" id="AXF84716.1"/>
    </source>
</evidence>
<dbReference type="InterPro" id="IPR035709">
    <property type="entry name" value="YoaB-like"/>
</dbReference>
<dbReference type="AlphaFoldDB" id="A0A345D8M8"/>
<organism evidence="2 3">
    <name type="scientific">Ephemeroptericola cinctiostellae</name>
    <dbReference type="NCBI Taxonomy" id="2268024"/>
    <lineage>
        <taxon>Bacteria</taxon>
        <taxon>Pseudomonadati</taxon>
        <taxon>Pseudomonadota</taxon>
        <taxon>Betaproteobacteria</taxon>
        <taxon>Burkholderiales</taxon>
        <taxon>Burkholderiaceae</taxon>
        <taxon>Ephemeroptericola</taxon>
    </lineage>
</organism>
<dbReference type="Pfam" id="PF01042">
    <property type="entry name" value="Ribonuc_L-PSP"/>
    <property type="match status" value="1"/>
</dbReference>
<dbReference type="InterPro" id="IPR035959">
    <property type="entry name" value="RutC-like_sf"/>
</dbReference>
<dbReference type="PANTHER" id="PTHR47328:SF1">
    <property type="entry name" value="RUTC FAMILY PROTEIN YOAB"/>
    <property type="match status" value="1"/>
</dbReference>